<dbReference type="Pfam" id="PF00291">
    <property type="entry name" value="PALP"/>
    <property type="match status" value="1"/>
</dbReference>
<keyword evidence="7" id="KW-0028">Amino-acid biosynthesis</keyword>
<dbReference type="PANTHER" id="PTHR43515">
    <property type="entry name" value="THREONINE SYNTHASE-LIKE 1"/>
    <property type="match status" value="1"/>
</dbReference>
<dbReference type="Gene3D" id="3.90.1380.10">
    <property type="entry name" value="Threonine synthase, N-terminal domain"/>
    <property type="match status" value="1"/>
</dbReference>
<reference evidence="15" key="2">
    <citation type="submission" date="2021-04" db="EMBL/GenBank/DDBJ databases">
        <authorList>
            <person name="Gilroy R."/>
        </authorList>
    </citation>
    <scope>NUCLEOTIDE SEQUENCE</scope>
    <source>
        <strain evidence="15">811</strain>
    </source>
</reference>
<feature type="domain" description="Tryptophan synthase beta chain-like PALP" evidence="13">
    <location>
        <begin position="88"/>
        <end position="422"/>
    </location>
</feature>
<keyword evidence="8" id="KW-0791">Threonine biosynthesis</keyword>
<evidence type="ECO:0000256" key="1">
    <source>
        <dbReference type="ARBA" id="ARBA00001933"/>
    </source>
</evidence>
<evidence type="ECO:0000256" key="8">
    <source>
        <dbReference type="ARBA" id="ARBA00022697"/>
    </source>
</evidence>
<comment type="catalytic activity">
    <reaction evidence="10">
        <text>O-phospho-L-homoserine + H2O = L-threonine + phosphate</text>
        <dbReference type="Rhea" id="RHEA:10840"/>
        <dbReference type="ChEBI" id="CHEBI:15377"/>
        <dbReference type="ChEBI" id="CHEBI:43474"/>
        <dbReference type="ChEBI" id="CHEBI:57590"/>
        <dbReference type="ChEBI" id="CHEBI:57926"/>
        <dbReference type="EC" id="4.2.3.1"/>
    </reaction>
</comment>
<comment type="caution">
    <text evidence="15">The sequence shown here is derived from an EMBL/GenBank/DDBJ whole genome shotgun (WGS) entry which is preliminary data.</text>
</comment>
<evidence type="ECO:0000256" key="9">
    <source>
        <dbReference type="ARBA" id="ARBA00022898"/>
    </source>
</evidence>
<dbReference type="CDD" id="cd01560">
    <property type="entry name" value="Thr-synth_2"/>
    <property type="match status" value="1"/>
</dbReference>
<evidence type="ECO:0000256" key="11">
    <source>
        <dbReference type="NCBIfam" id="TIGR00260"/>
    </source>
</evidence>
<evidence type="ECO:0000256" key="3">
    <source>
        <dbReference type="ARBA" id="ARBA00004979"/>
    </source>
</evidence>
<dbReference type="GO" id="GO:0030170">
    <property type="term" value="F:pyridoxal phosphate binding"/>
    <property type="evidence" value="ECO:0007669"/>
    <property type="project" value="InterPro"/>
</dbReference>
<dbReference type="Gene3D" id="3.40.50.1100">
    <property type="match status" value="2"/>
</dbReference>
<dbReference type="EC" id="4.2.3.1" evidence="5 11"/>
<dbReference type="EMBL" id="DXFX01000031">
    <property type="protein sequence ID" value="HIX07282.1"/>
    <property type="molecule type" value="Genomic_DNA"/>
</dbReference>
<dbReference type="AlphaFoldDB" id="A0A9D1V6W0"/>
<name>A0A9D1V6W0_9FIRM</name>
<evidence type="ECO:0000313" key="16">
    <source>
        <dbReference type="Proteomes" id="UP000824204"/>
    </source>
</evidence>
<protein>
    <recommendedName>
        <fullName evidence="6 11">Threonine synthase</fullName>
        <ecNumber evidence="5 11">4.2.3.1</ecNumber>
    </recommendedName>
</protein>
<dbReference type="GO" id="GO:0004795">
    <property type="term" value="F:threonine synthase activity"/>
    <property type="evidence" value="ECO:0007669"/>
    <property type="project" value="UniProtKB-UniRule"/>
</dbReference>
<proteinExistence type="inferred from homology"/>
<organism evidence="15 16">
    <name type="scientific">Candidatus Borkfalkia faecipullorum</name>
    <dbReference type="NCBI Taxonomy" id="2838510"/>
    <lineage>
        <taxon>Bacteria</taxon>
        <taxon>Bacillati</taxon>
        <taxon>Bacillota</taxon>
        <taxon>Clostridia</taxon>
        <taxon>Christensenellales</taxon>
        <taxon>Christensenellaceae</taxon>
        <taxon>Candidatus Borkfalkia</taxon>
    </lineage>
</organism>
<dbReference type="PROSITE" id="PS00165">
    <property type="entry name" value="DEHYDRATASE_SER_THR"/>
    <property type="match status" value="1"/>
</dbReference>
<comment type="cofactor">
    <cofactor evidence="1 12">
        <name>pyridoxal 5'-phosphate</name>
        <dbReference type="ChEBI" id="CHEBI:597326"/>
    </cofactor>
</comment>
<evidence type="ECO:0000259" key="13">
    <source>
        <dbReference type="Pfam" id="PF00291"/>
    </source>
</evidence>
<evidence type="ECO:0000313" key="15">
    <source>
        <dbReference type="EMBL" id="HIX07282.1"/>
    </source>
</evidence>
<evidence type="ECO:0000259" key="14">
    <source>
        <dbReference type="Pfam" id="PF14821"/>
    </source>
</evidence>
<dbReference type="Proteomes" id="UP000824204">
    <property type="component" value="Unassembled WGS sequence"/>
</dbReference>
<evidence type="ECO:0000256" key="12">
    <source>
        <dbReference type="PIRSR" id="PIRSR604450-51"/>
    </source>
</evidence>
<comment type="similarity">
    <text evidence="4">Belongs to the threonine synthase family.</text>
</comment>
<feature type="domain" description="Threonine synthase N-terminal" evidence="14">
    <location>
        <begin position="2"/>
        <end position="78"/>
    </location>
</feature>
<gene>
    <name evidence="15" type="ORF">H9741_02305</name>
</gene>
<dbReference type="InterPro" id="IPR000634">
    <property type="entry name" value="Ser/Thr_deHydtase_PyrdxlP-BS"/>
</dbReference>
<evidence type="ECO:0000256" key="6">
    <source>
        <dbReference type="ARBA" id="ARBA00018679"/>
    </source>
</evidence>
<evidence type="ECO:0000256" key="7">
    <source>
        <dbReference type="ARBA" id="ARBA00022605"/>
    </source>
</evidence>
<keyword evidence="9 12" id="KW-0663">Pyridoxal phosphate</keyword>
<evidence type="ECO:0000256" key="5">
    <source>
        <dbReference type="ARBA" id="ARBA00013028"/>
    </source>
</evidence>
<dbReference type="SUPFAM" id="SSF53686">
    <property type="entry name" value="Tryptophan synthase beta subunit-like PLP-dependent enzymes"/>
    <property type="match status" value="1"/>
</dbReference>
<feature type="modified residue" description="N6-(pyridoxal phosphate)lysine" evidence="12">
    <location>
        <position position="110"/>
    </location>
</feature>
<dbReference type="NCBIfam" id="TIGR00260">
    <property type="entry name" value="thrC"/>
    <property type="match status" value="1"/>
</dbReference>
<evidence type="ECO:0000256" key="10">
    <source>
        <dbReference type="ARBA" id="ARBA00049144"/>
    </source>
</evidence>
<evidence type="ECO:0000256" key="4">
    <source>
        <dbReference type="ARBA" id="ARBA00005517"/>
    </source>
</evidence>
<reference evidence="15" key="1">
    <citation type="journal article" date="2021" name="PeerJ">
        <title>Extensive microbial diversity within the chicken gut microbiome revealed by metagenomics and culture.</title>
        <authorList>
            <person name="Gilroy R."/>
            <person name="Ravi A."/>
            <person name="Getino M."/>
            <person name="Pursley I."/>
            <person name="Horton D.L."/>
            <person name="Alikhan N.F."/>
            <person name="Baker D."/>
            <person name="Gharbi K."/>
            <person name="Hall N."/>
            <person name="Watson M."/>
            <person name="Adriaenssens E.M."/>
            <person name="Foster-Nyarko E."/>
            <person name="Jarju S."/>
            <person name="Secka A."/>
            <person name="Antonio M."/>
            <person name="Oren A."/>
            <person name="Chaudhuri R.R."/>
            <person name="La Ragione R."/>
            <person name="Hildebrand F."/>
            <person name="Pallen M.J."/>
        </authorList>
    </citation>
    <scope>NUCLEOTIDE SEQUENCE</scope>
    <source>
        <strain evidence="15">811</strain>
    </source>
</reference>
<comment type="pathway">
    <text evidence="3">Amino-acid biosynthesis; L-threonine biosynthesis; L-threonine from L-aspartate: step 5/5.</text>
</comment>
<dbReference type="InterPro" id="IPR004450">
    <property type="entry name" value="Thr_synthase-like"/>
</dbReference>
<comment type="function">
    <text evidence="2">Catalyzes the gamma-elimination of phosphate from L-phosphohomoserine and the beta-addition of water to produce L-threonine.</text>
</comment>
<dbReference type="GO" id="GO:0009088">
    <property type="term" value="P:threonine biosynthetic process"/>
    <property type="evidence" value="ECO:0007669"/>
    <property type="project" value="UniProtKB-UniRule"/>
</dbReference>
<dbReference type="InterPro" id="IPR001926">
    <property type="entry name" value="TrpB-like_PALP"/>
</dbReference>
<dbReference type="PANTHER" id="PTHR43515:SF1">
    <property type="entry name" value="THREONINE SYNTHASE-LIKE 1"/>
    <property type="match status" value="1"/>
</dbReference>
<sequence>MKFISTRGGECVTGAQAIAQGIASDGGLFVPETFPAVSRQELEEMLPMSYAERAAAVLHKYLDEYDYEGLKGACEKAYAQFEGGDPAPLVKIDAGLYILELFHGPTCAFKDMALTLLPYLLRTGCDLCGIKEQVLILVATSGDTGKAALEGFKNADGVKIMVFYPNDGVSKMQKLQMSTQEGDNVNVVAVRSNFDVCQSAVKTIFTGEEYKEELKKRGYILSSANSINFGRLAPQIAYYFSAYLDLVSSGQVEMGEEVSFAVPTGNFGNILAAYYAKRMGLPVGKLICASNKNNILTDFIRTGTYDKRREFFKTMSPSMDILISSNLERLLFELADRDPVHVRLRMDKLAQDGVYTLYDDELEKVRQLFWADSCGEDETVETIYEFFEEYQYPMDTHTACAMYAASNYMAQHEKESAPMVVVSTASPYKFPQDVMYAITGNDIKDSFKAIKHLNIATAMKVPVSLSKLRDKPVRFTTVADKDKLFAEVLKFIDNK</sequence>
<dbReference type="GO" id="GO:0005737">
    <property type="term" value="C:cytoplasm"/>
    <property type="evidence" value="ECO:0007669"/>
    <property type="project" value="TreeGrafter"/>
</dbReference>
<dbReference type="Pfam" id="PF14821">
    <property type="entry name" value="Thr_synth_N"/>
    <property type="match status" value="1"/>
</dbReference>
<evidence type="ECO:0000256" key="2">
    <source>
        <dbReference type="ARBA" id="ARBA00003648"/>
    </source>
</evidence>
<keyword evidence="15" id="KW-0456">Lyase</keyword>
<accession>A0A9D1V6W0</accession>
<dbReference type="InterPro" id="IPR029144">
    <property type="entry name" value="Thr_synth_N"/>
</dbReference>
<dbReference type="InterPro" id="IPR037158">
    <property type="entry name" value="Thr_synth_N_sf"/>
</dbReference>
<dbReference type="InterPro" id="IPR036052">
    <property type="entry name" value="TrpB-like_PALP_sf"/>
</dbReference>